<evidence type="ECO:0000256" key="4">
    <source>
        <dbReference type="ARBA" id="ARBA00023157"/>
    </source>
</evidence>
<accession>A0AAE1BAX8</accession>
<evidence type="ECO:0000256" key="6">
    <source>
        <dbReference type="SAM" id="SignalP"/>
    </source>
</evidence>
<dbReference type="Gene3D" id="2.10.25.10">
    <property type="entry name" value="Laminin"/>
    <property type="match status" value="1"/>
</dbReference>
<gene>
    <name evidence="8" type="ORF">RRG08_018560</name>
</gene>
<dbReference type="PROSITE" id="PS01187">
    <property type="entry name" value="EGF_CA"/>
    <property type="match status" value="1"/>
</dbReference>
<dbReference type="InterPro" id="IPR018097">
    <property type="entry name" value="EGF_Ca-bd_CS"/>
</dbReference>
<comment type="caution">
    <text evidence="5">Lacks conserved residue(s) required for the propagation of feature annotation.</text>
</comment>
<dbReference type="FunFam" id="2.10.25.10:FF:000038">
    <property type="entry name" value="Fibrillin 2"/>
    <property type="match status" value="1"/>
</dbReference>
<evidence type="ECO:0000256" key="1">
    <source>
        <dbReference type="ARBA" id="ARBA00022536"/>
    </source>
</evidence>
<dbReference type="SMART" id="SM00179">
    <property type="entry name" value="EGF_CA"/>
    <property type="match status" value="1"/>
</dbReference>
<dbReference type="AlphaFoldDB" id="A0AAE1BAX8"/>
<name>A0AAE1BAX8_9GAST</name>
<dbReference type="PROSITE" id="PS50026">
    <property type="entry name" value="EGF_3"/>
    <property type="match status" value="1"/>
</dbReference>
<keyword evidence="4" id="KW-1015">Disulfide bond</keyword>
<dbReference type="SUPFAM" id="SSF57196">
    <property type="entry name" value="EGF/Laminin"/>
    <property type="match status" value="1"/>
</dbReference>
<evidence type="ECO:0000313" key="9">
    <source>
        <dbReference type="Proteomes" id="UP001283361"/>
    </source>
</evidence>
<evidence type="ECO:0000256" key="2">
    <source>
        <dbReference type="ARBA" id="ARBA00022729"/>
    </source>
</evidence>
<dbReference type="PROSITE" id="PS00010">
    <property type="entry name" value="ASX_HYDROXYL"/>
    <property type="match status" value="1"/>
</dbReference>
<comment type="caution">
    <text evidence="8">The sequence shown here is derived from an EMBL/GenBank/DDBJ whole genome shotgun (WGS) entry which is preliminary data.</text>
</comment>
<keyword evidence="1 5" id="KW-0245">EGF-like domain</keyword>
<dbReference type="GO" id="GO:0005509">
    <property type="term" value="F:calcium ion binding"/>
    <property type="evidence" value="ECO:0007669"/>
    <property type="project" value="InterPro"/>
</dbReference>
<evidence type="ECO:0000256" key="3">
    <source>
        <dbReference type="ARBA" id="ARBA00022737"/>
    </source>
</evidence>
<dbReference type="InterPro" id="IPR000742">
    <property type="entry name" value="EGF"/>
</dbReference>
<dbReference type="Proteomes" id="UP001283361">
    <property type="component" value="Unassembled WGS sequence"/>
</dbReference>
<dbReference type="InterPro" id="IPR001881">
    <property type="entry name" value="EGF-like_Ca-bd_dom"/>
</dbReference>
<reference evidence="8" key="1">
    <citation type="journal article" date="2023" name="G3 (Bethesda)">
        <title>A reference genome for the long-term kleptoplast-retaining sea slug Elysia crispata morphotype clarki.</title>
        <authorList>
            <person name="Eastman K.E."/>
            <person name="Pendleton A.L."/>
            <person name="Shaikh M.A."/>
            <person name="Suttiyut T."/>
            <person name="Ogas R."/>
            <person name="Tomko P."/>
            <person name="Gavelis G."/>
            <person name="Widhalm J.R."/>
            <person name="Wisecaver J.H."/>
        </authorList>
    </citation>
    <scope>NUCLEOTIDE SEQUENCE</scope>
    <source>
        <strain evidence="8">ECLA1</strain>
    </source>
</reference>
<dbReference type="EMBL" id="JAWDGP010000233">
    <property type="protein sequence ID" value="KAK3802450.1"/>
    <property type="molecule type" value="Genomic_DNA"/>
</dbReference>
<keyword evidence="9" id="KW-1185">Reference proteome</keyword>
<keyword evidence="2 6" id="KW-0732">Signal</keyword>
<sequence>MAFVIIFLMIVCRGAATLSNVNCTTTNKPGYLCNCSGSGVNCTDVDECASTMTNKCDRMTSKCVNTYGGYACQCLDGYVKETMNGTCLKPVIHLGLVDPELFSCCLSRSSMGGLVVKVFKTPSGQLLDMNKVACIHPTSKKPRVDQGYSRTLKVTSEDVQNVVMAFAKSVQGRYSASSVNVLSHFKYDGCYRTVSFFTGDKSIATTKQMYYEVEKLTTYKSLPDGNCIVFRNDQHYLTNHLITDSGGKLNACASSRNSGATTTATRGSFVYIPIILAFVLYK</sequence>
<dbReference type="InterPro" id="IPR049883">
    <property type="entry name" value="NOTCH1_EGF-like"/>
</dbReference>
<organism evidence="8 9">
    <name type="scientific">Elysia crispata</name>
    <name type="common">lettuce slug</name>
    <dbReference type="NCBI Taxonomy" id="231223"/>
    <lineage>
        <taxon>Eukaryota</taxon>
        <taxon>Metazoa</taxon>
        <taxon>Spiralia</taxon>
        <taxon>Lophotrochozoa</taxon>
        <taxon>Mollusca</taxon>
        <taxon>Gastropoda</taxon>
        <taxon>Heterobranchia</taxon>
        <taxon>Euthyneura</taxon>
        <taxon>Panpulmonata</taxon>
        <taxon>Sacoglossa</taxon>
        <taxon>Placobranchoidea</taxon>
        <taxon>Plakobranchidae</taxon>
        <taxon>Elysia</taxon>
    </lineage>
</organism>
<feature type="domain" description="EGF-like" evidence="7">
    <location>
        <begin position="44"/>
        <end position="84"/>
    </location>
</feature>
<dbReference type="InterPro" id="IPR000152">
    <property type="entry name" value="EGF-type_Asp/Asn_hydroxyl_site"/>
</dbReference>
<feature type="chain" id="PRO_5041940087" description="EGF-like domain-containing protein" evidence="6">
    <location>
        <begin position="17"/>
        <end position="282"/>
    </location>
</feature>
<proteinExistence type="predicted"/>
<keyword evidence="3" id="KW-0677">Repeat</keyword>
<feature type="signal peptide" evidence="6">
    <location>
        <begin position="1"/>
        <end position="16"/>
    </location>
</feature>
<protein>
    <recommendedName>
        <fullName evidence="7">EGF-like domain-containing protein</fullName>
    </recommendedName>
</protein>
<evidence type="ECO:0000259" key="7">
    <source>
        <dbReference type="PROSITE" id="PS50026"/>
    </source>
</evidence>
<dbReference type="Pfam" id="PF07645">
    <property type="entry name" value="EGF_CA"/>
    <property type="match status" value="1"/>
</dbReference>
<evidence type="ECO:0000256" key="5">
    <source>
        <dbReference type="PROSITE-ProRule" id="PRU00076"/>
    </source>
</evidence>
<dbReference type="CDD" id="cd00054">
    <property type="entry name" value="EGF_CA"/>
    <property type="match status" value="1"/>
</dbReference>
<evidence type="ECO:0000313" key="8">
    <source>
        <dbReference type="EMBL" id="KAK3802450.1"/>
    </source>
</evidence>